<feature type="compositionally biased region" description="Basic residues" evidence="1">
    <location>
        <begin position="142"/>
        <end position="169"/>
    </location>
</feature>
<feature type="compositionally biased region" description="Low complexity" evidence="1">
    <location>
        <begin position="194"/>
        <end position="206"/>
    </location>
</feature>
<comment type="caution">
    <text evidence="3">The sequence shown here is derived from an EMBL/GenBank/DDBJ whole genome shotgun (WGS) entry which is preliminary data.</text>
</comment>
<feature type="transmembrane region" description="Helical" evidence="2">
    <location>
        <begin position="316"/>
        <end position="335"/>
    </location>
</feature>
<keyword evidence="2" id="KW-0472">Membrane</keyword>
<dbReference type="Proteomes" id="UP000309992">
    <property type="component" value="Unassembled WGS sequence"/>
</dbReference>
<dbReference type="Pfam" id="PF05437">
    <property type="entry name" value="AzlD"/>
    <property type="match status" value="1"/>
</dbReference>
<feature type="compositionally biased region" description="Basic and acidic residues" evidence="1">
    <location>
        <begin position="98"/>
        <end position="112"/>
    </location>
</feature>
<protein>
    <submittedName>
        <fullName evidence="3">AzlD domain-containing protein</fullName>
    </submittedName>
</protein>
<proteinExistence type="predicted"/>
<evidence type="ECO:0000256" key="2">
    <source>
        <dbReference type="SAM" id="Phobius"/>
    </source>
</evidence>
<name>A0ABY2RY69_9PSEU</name>
<evidence type="ECO:0000313" key="4">
    <source>
        <dbReference type="Proteomes" id="UP000309992"/>
    </source>
</evidence>
<evidence type="ECO:0000256" key="1">
    <source>
        <dbReference type="SAM" id="MobiDB-lite"/>
    </source>
</evidence>
<dbReference type="InterPro" id="IPR008407">
    <property type="entry name" value="Brnchd-chn_aa_trnsp_AzlD"/>
</dbReference>
<gene>
    <name evidence="3" type="ORF">FCN18_28045</name>
</gene>
<feature type="compositionally biased region" description="Basic residues" evidence="1">
    <location>
        <begin position="50"/>
        <end position="63"/>
    </location>
</feature>
<keyword evidence="2" id="KW-0812">Transmembrane</keyword>
<sequence>MANPGPRTRARHRAGLPRRRGRRCLLRCDHGELRPAAVAADAAVARRLRGRGAVHVRRARRLRRQPDRGRGRRAVGQRQAPAVRLRGRRRARRPLGQADRRQPPDDRRDRGLRAGAARRRAPQGRVLGVRCRAVRLLERRRGARSVRRHGGRRHRRLRSRRRVPRRTARARAALPQGPGDPQGRAGRSGDRAGDGAVPARGCAGAARARRGARELRRQAGRARREGEGGGVVISAATLIVAAVVLGAGTFAFRFAGPVLRARVELSPRVEKLMAVAAVTLLAALVATAALLDGHEFVGFARPAGVAVGGLLAWRKAPFVVVVLAAAATAAILRLLGVP</sequence>
<dbReference type="EMBL" id="SWMS01000019">
    <property type="protein sequence ID" value="TKG64946.1"/>
    <property type="molecule type" value="Genomic_DNA"/>
</dbReference>
<reference evidence="3 4" key="1">
    <citation type="journal article" date="2015" name="Antonie Van Leeuwenhoek">
        <title>Prauserella endophytica sp. nov., an endophytic actinobacterium isolated from Tamarix taklamakanensis.</title>
        <authorList>
            <person name="Liu J.M."/>
            <person name="Habden X."/>
            <person name="Guo L."/>
            <person name="Tuo L."/>
            <person name="Jiang Z.K."/>
            <person name="Liu S.W."/>
            <person name="Liu X.F."/>
            <person name="Chen L."/>
            <person name="Li R.F."/>
            <person name="Zhang Y.Q."/>
            <person name="Sun C.H."/>
        </authorList>
    </citation>
    <scope>NUCLEOTIDE SEQUENCE [LARGE SCALE GENOMIC DNA]</scope>
    <source>
        <strain evidence="3 4">CGMCC 4.7182</strain>
    </source>
</reference>
<feature type="region of interest" description="Disordered" evidence="1">
    <location>
        <begin position="142"/>
        <end position="221"/>
    </location>
</feature>
<feature type="compositionally biased region" description="Basic and acidic residues" evidence="1">
    <location>
        <begin position="211"/>
        <end position="221"/>
    </location>
</feature>
<keyword evidence="4" id="KW-1185">Reference proteome</keyword>
<feature type="transmembrane region" description="Helical" evidence="2">
    <location>
        <begin position="231"/>
        <end position="252"/>
    </location>
</feature>
<keyword evidence="2" id="KW-1133">Transmembrane helix</keyword>
<evidence type="ECO:0000313" key="3">
    <source>
        <dbReference type="EMBL" id="TKG64946.1"/>
    </source>
</evidence>
<organism evidence="3 4">
    <name type="scientific">Prauserella endophytica</name>
    <dbReference type="NCBI Taxonomy" id="1592324"/>
    <lineage>
        <taxon>Bacteria</taxon>
        <taxon>Bacillati</taxon>
        <taxon>Actinomycetota</taxon>
        <taxon>Actinomycetes</taxon>
        <taxon>Pseudonocardiales</taxon>
        <taxon>Pseudonocardiaceae</taxon>
        <taxon>Prauserella</taxon>
        <taxon>Prauserella coralliicola group</taxon>
    </lineage>
</organism>
<feature type="transmembrane region" description="Helical" evidence="2">
    <location>
        <begin position="272"/>
        <end position="291"/>
    </location>
</feature>
<accession>A0ABY2RY69</accession>
<feature type="region of interest" description="Disordered" evidence="1">
    <location>
        <begin position="50"/>
        <end position="124"/>
    </location>
</feature>